<proteinExistence type="predicted"/>
<evidence type="ECO:0000313" key="2">
    <source>
        <dbReference type="Proteomes" id="UP000276133"/>
    </source>
</evidence>
<sequence>MKIIYNEKYKLCFEIFKERIFFSIAYYRNFVTTNPGIMSKFRFILYGTDTIEVIVKSIGHEFTFLNVAVGALIKTLFSSEKFSYVFIMFKKNSNP</sequence>
<dbReference type="EMBL" id="REGN01000010">
    <property type="protein sequence ID" value="RNA45179.1"/>
    <property type="molecule type" value="Genomic_DNA"/>
</dbReference>
<organism evidence="1 2">
    <name type="scientific">Brachionus plicatilis</name>
    <name type="common">Marine rotifer</name>
    <name type="synonym">Brachionus muelleri</name>
    <dbReference type="NCBI Taxonomy" id="10195"/>
    <lineage>
        <taxon>Eukaryota</taxon>
        <taxon>Metazoa</taxon>
        <taxon>Spiralia</taxon>
        <taxon>Gnathifera</taxon>
        <taxon>Rotifera</taxon>
        <taxon>Eurotatoria</taxon>
        <taxon>Monogononta</taxon>
        <taxon>Pseudotrocha</taxon>
        <taxon>Ploima</taxon>
        <taxon>Brachionidae</taxon>
        <taxon>Brachionus</taxon>
    </lineage>
</organism>
<gene>
    <name evidence="1" type="ORF">BpHYR1_003446</name>
</gene>
<reference evidence="1 2" key="1">
    <citation type="journal article" date="2018" name="Sci. Rep.">
        <title>Genomic signatures of local adaptation to the degree of environmental predictability in rotifers.</title>
        <authorList>
            <person name="Franch-Gras L."/>
            <person name="Hahn C."/>
            <person name="Garcia-Roger E.M."/>
            <person name="Carmona M.J."/>
            <person name="Serra M."/>
            <person name="Gomez A."/>
        </authorList>
    </citation>
    <scope>NUCLEOTIDE SEQUENCE [LARGE SCALE GENOMIC DNA]</scope>
    <source>
        <strain evidence="1">HYR1</strain>
    </source>
</reference>
<evidence type="ECO:0000313" key="1">
    <source>
        <dbReference type="EMBL" id="RNA45179.1"/>
    </source>
</evidence>
<keyword evidence="2" id="KW-1185">Reference proteome</keyword>
<dbReference type="Proteomes" id="UP000276133">
    <property type="component" value="Unassembled WGS sequence"/>
</dbReference>
<name>A0A3M7TB08_BRAPC</name>
<comment type="caution">
    <text evidence="1">The sequence shown here is derived from an EMBL/GenBank/DDBJ whole genome shotgun (WGS) entry which is preliminary data.</text>
</comment>
<accession>A0A3M7TB08</accession>
<dbReference type="AlphaFoldDB" id="A0A3M7TB08"/>
<protein>
    <submittedName>
        <fullName evidence="1">Uncharacterized protein</fullName>
    </submittedName>
</protein>